<evidence type="ECO:0000256" key="1">
    <source>
        <dbReference type="SAM" id="Phobius"/>
    </source>
</evidence>
<protein>
    <submittedName>
        <fullName evidence="2">Uncharacterized protein</fullName>
    </submittedName>
</protein>
<evidence type="ECO:0000313" key="3">
    <source>
        <dbReference type="Proteomes" id="UP000234254"/>
    </source>
</evidence>
<gene>
    <name evidence="2" type="ORF">P168DRAFT_26474</name>
</gene>
<organism evidence="2 3">
    <name type="scientific">Aspergillus campestris (strain IBT 28561)</name>
    <dbReference type="NCBI Taxonomy" id="1392248"/>
    <lineage>
        <taxon>Eukaryota</taxon>
        <taxon>Fungi</taxon>
        <taxon>Dikarya</taxon>
        <taxon>Ascomycota</taxon>
        <taxon>Pezizomycotina</taxon>
        <taxon>Eurotiomycetes</taxon>
        <taxon>Eurotiomycetidae</taxon>
        <taxon>Eurotiales</taxon>
        <taxon>Aspergillaceae</taxon>
        <taxon>Aspergillus</taxon>
        <taxon>Aspergillus subgen. Circumdati</taxon>
    </lineage>
</organism>
<dbReference type="EMBL" id="MSFM01000001">
    <property type="protein sequence ID" value="PKY08916.1"/>
    <property type="molecule type" value="Genomic_DNA"/>
</dbReference>
<reference evidence="2" key="1">
    <citation type="submission" date="2016-12" db="EMBL/GenBank/DDBJ databases">
        <title>The genomes of Aspergillus section Nigri reveals drivers in fungal speciation.</title>
        <authorList>
            <consortium name="DOE Joint Genome Institute"/>
            <person name="Vesth T.C."/>
            <person name="Nybo J."/>
            <person name="Theobald S."/>
            <person name="Brandl J."/>
            <person name="Frisvad J.C."/>
            <person name="Nielsen K.F."/>
            <person name="Lyhne E.K."/>
            <person name="Kogle M.E."/>
            <person name="Kuo A."/>
            <person name="Riley R."/>
            <person name="Clum A."/>
            <person name="Nolan M."/>
            <person name="Lipzen A."/>
            <person name="Salamov A."/>
            <person name="Henrissat B."/>
            <person name="Wiebenga A."/>
            <person name="De vries R.P."/>
            <person name="Grigoriev I.V."/>
            <person name="Mortensen U.H."/>
            <person name="Andersen M.R."/>
            <person name="Baker S.E."/>
        </authorList>
    </citation>
    <scope>NUCLEOTIDE SEQUENCE</scope>
    <source>
        <strain evidence="2">IBT 28561</strain>
    </source>
</reference>
<keyword evidence="1" id="KW-1133">Transmembrane helix</keyword>
<feature type="transmembrane region" description="Helical" evidence="1">
    <location>
        <begin position="12"/>
        <end position="32"/>
    </location>
</feature>
<keyword evidence="3" id="KW-1185">Reference proteome</keyword>
<dbReference type="GeneID" id="36542397"/>
<dbReference type="Proteomes" id="UP000234254">
    <property type="component" value="Unassembled WGS sequence"/>
</dbReference>
<dbReference type="RefSeq" id="XP_024697510.1">
    <property type="nucleotide sequence ID" value="XM_024834873.1"/>
</dbReference>
<dbReference type="AlphaFoldDB" id="A0A2I1DGB9"/>
<accession>A0A2I1DGB9</accession>
<comment type="caution">
    <text evidence="2">The sequence shown here is derived from an EMBL/GenBank/DDBJ whole genome shotgun (WGS) entry which is preliminary data.</text>
</comment>
<dbReference type="VEuPathDB" id="FungiDB:P168DRAFT_26474"/>
<name>A0A2I1DGB9_ASPC2</name>
<evidence type="ECO:0000313" key="2">
    <source>
        <dbReference type="EMBL" id="PKY08916.1"/>
    </source>
</evidence>
<proteinExistence type="predicted"/>
<keyword evidence="1" id="KW-0472">Membrane</keyword>
<sequence>MTLSKKEDTPLLTTPLLFGGGTFGTGVGNLYVPRTLPNWMRQGERWTYRAPPRGLIDIAGSVLLRRWLNREWEMGRDGNGKRIEKYL</sequence>
<keyword evidence="1" id="KW-0812">Transmembrane</keyword>